<evidence type="ECO:0000259" key="6">
    <source>
        <dbReference type="Pfam" id="PF04932"/>
    </source>
</evidence>
<proteinExistence type="predicted"/>
<evidence type="ECO:0000256" key="2">
    <source>
        <dbReference type="ARBA" id="ARBA00022692"/>
    </source>
</evidence>
<evidence type="ECO:0000256" key="5">
    <source>
        <dbReference type="SAM" id="Phobius"/>
    </source>
</evidence>
<feature type="transmembrane region" description="Helical" evidence="5">
    <location>
        <begin position="318"/>
        <end position="343"/>
    </location>
</feature>
<feature type="transmembrane region" description="Helical" evidence="5">
    <location>
        <begin position="47"/>
        <end position="64"/>
    </location>
</feature>
<feature type="transmembrane region" description="Helical" evidence="5">
    <location>
        <begin position="70"/>
        <end position="87"/>
    </location>
</feature>
<dbReference type="Pfam" id="PF11846">
    <property type="entry name" value="Wzy_C_2"/>
    <property type="match status" value="1"/>
</dbReference>
<keyword evidence="4 5" id="KW-0472">Membrane</keyword>
<feature type="transmembrane region" description="Helical" evidence="5">
    <location>
        <begin position="229"/>
        <end position="247"/>
    </location>
</feature>
<evidence type="ECO:0000313" key="8">
    <source>
        <dbReference type="EMBL" id="MDT7519090.1"/>
    </source>
</evidence>
<evidence type="ECO:0000313" key="9">
    <source>
        <dbReference type="Proteomes" id="UP001321700"/>
    </source>
</evidence>
<feature type="domain" description="O-antigen ligase-related" evidence="6">
    <location>
        <begin position="187"/>
        <end position="333"/>
    </location>
</feature>
<keyword evidence="2 5" id="KW-0812">Transmembrane</keyword>
<comment type="caution">
    <text evidence="8">The sequence shown here is derived from an EMBL/GenBank/DDBJ whole genome shotgun (WGS) entry which is preliminary data.</text>
</comment>
<evidence type="ECO:0000256" key="4">
    <source>
        <dbReference type="ARBA" id="ARBA00023136"/>
    </source>
</evidence>
<dbReference type="InterPro" id="IPR007016">
    <property type="entry name" value="O-antigen_ligase-rel_domated"/>
</dbReference>
<feature type="domain" description="Virulence factor membrane-bound polymerase C-terminal" evidence="7">
    <location>
        <begin position="355"/>
        <end position="518"/>
    </location>
</feature>
<feature type="transmembrane region" description="Helical" evidence="5">
    <location>
        <begin position="148"/>
        <end position="165"/>
    </location>
</feature>
<feature type="transmembrane region" description="Helical" evidence="5">
    <location>
        <begin position="204"/>
        <end position="222"/>
    </location>
</feature>
<reference evidence="8 9" key="1">
    <citation type="submission" date="2023-08" db="EMBL/GenBank/DDBJ databases">
        <title>Rhodoferax potami sp. nov. and Rhodoferax mekongensis sp. nov., isolated from the Mekong River in Thailand.</title>
        <authorList>
            <person name="Kitikhun S."/>
            <person name="Charoenyingcharoen P."/>
            <person name="Siriarchawattana P."/>
            <person name="Likhitrattanapisal S."/>
            <person name="Nilsakha T."/>
            <person name="Chanpet A."/>
            <person name="Rattanawaree P."/>
            <person name="Ingsriswang S."/>
        </authorList>
    </citation>
    <scope>NUCLEOTIDE SEQUENCE [LARGE SCALE GENOMIC DNA]</scope>
    <source>
        <strain evidence="8 9">TBRC 17660</strain>
    </source>
</reference>
<name>A0ABU3KMU9_9BURK</name>
<organism evidence="8 9">
    <name type="scientific">Rhodoferax potami</name>
    <dbReference type="NCBI Taxonomy" id="3068338"/>
    <lineage>
        <taxon>Bacteria</taxon>
        <taxon>Pseudomonadati</taxon>
        <taxon>Pseudomonadota</taxon>
        <taxon>Betaproteobacteria</taxon>
        <taxon>Burkholderiales</taxon>
        <taxon>Comamonadaceae</taxon>
        <taxon>Rhodoferax</taxon>
    </lineage>
</organism>
<dbReference type="InterPro" id="IPR051533">
    <property type="entry name" value="WaaL-like"/>
</dbReference>
<feature type="transmembrane region" description="Helical" evidence="5">
    <location>
        <begin position="177"/>
        <end position="198"/>
    </location>
</feature>
<comment type="subcellular location">
    <subcellularLocation>
        <location evidence="1">Membrane</location>
        <topology evidence="1">Multi-pass membrane protein</topology>
    </subcellularLocation>
</comment>
<gene>
    <name evidence="8" type="ORF">RAE19_10265</name>
</gene>
<keyword evidence="9" id="KW-1185">Reference proteome</keyword>
<feature type="transmembrane region" description="Helical" evidence="5">
    <location>
        <begin position="16"/>
        <end position="35"/>
    </location>
</feature>
<dbReference type="Proteomes" id="UP001321700">
    <property type="component" value="Unassembled WGS sequence"/>
</dbReference>
<accession>A0ABU3KMU9</accession>
<keyword evidence="3 5" id="KW-1133">Transmembrane helix</keyword>
<sequence>MASFMQPFHSIPWPSALNEGAALVLGLFVSSVALLRNISAKIEVTKFELVLLLVLVVHSAILSTSEFQRSMLPVMLVAGIVLCCLKMPAPDNGVIHSLFVSIFVAGVASCLFGIGLWLGIFQDYESYQVWMSHADPGNPLIGNLSQPNQIGTLILWSIVVSLYYFEQTNKSESAKKVKWVLGGGVVFAVLLMAIGVALTQSRTALLNMVLITLIVLTFRAHFDFRTRVLIGLALVVVVVVSASLPYLKSAILGIENTAIMGGKAFTDRPRLIAYSIFLDAISNEWALGYGVGGVVFANIENILPENPLNMYFGHSHNIFIDIFVWFGIPIGLLVSAFVIWRLWRLVIQVKTKEQMAILGMFSVVLVHALLEYPLHYAYFLVPCAIFYRFCKVPSSSSGYLISTSWIFSCWVLSLTVFYVVAKNYLDVEQDIRQAKLQMAIMGAPVPAPPDYENKIVELKYLNVAMRADVKKPLSPHERAAYDYIVGVYPTKSFLNNYINLLVQDGDLAGAQLWTFRRDSLYTK</sequence>
<dbReference type="PANTHER" id="PTHR37422:SF21">
    <property type="entry name" value="EXOQ-LIKE PROTEIN"/>
    <property type="match status" value="1"/>
</dbReference>
<evidence type="ECO:0000256" key="1">
    <source>
        <dbReference type="ARBA" id="ARBA00004141"/>
    </source>
</evidence>
<dbReference type="RefSeq" id="WP_313876219.1">
    <property type="nucleotide sequence ID" value="NZ_JAVBIK010000001.1"/>
</dbReference>
<dbReference type="InterPro" id="IPR021797">
    <property type="entry name" value="Wzy_C_2"/>
</dbReference>
<dbReference type="PANTHER" id="PTHR37422">
    <property type="entry name" value="TEICHURONIC ACID BIOSYNTHESIS PROTEIN TUAE"/>
    <property type="match status" value="1"/>
</dbReference>
<dbReference type="Pfam" id="PF04932">
    <property type="entry name" value="Wzy_C"/>
    <property type="match status" value="1"/>
</dbReference>
<feature type="transmembrane region" description="Helical" evidence="5">
    <location>
        <begin position="99"/>
        <end position="121"/>
    </location>
</feature>
<protein>
    <submittedName>
        <fullName evidence="8">Wzy polymerase domain-containing protein</fullName>
    </submittedName>
</protein>
<feature type="transmembrane region" description="Helical" evidence="5">
    <location>
        <begin position="355"/>
        <end position="379"/>
    </location>
</feature>
<dbReference type="EMBL" id="JAVBIK010000001">
    <property type="protein sequence ID" value="MDT7519090.1"/>
    <property type="molecule type" value="Genomic_DNA"/>
</dbReference>
<evidence type="ECO:0000259" key="7">
    <source>
        <dbReference type="Pfam" id="PF11846"/>
    </source>
</evidence>
<evidence type="ECO:0000256" key="3">
    <source>
        <dbReference type="ARBA" id="ARBA00022989"/>
    </source>
</evidence>
<feature type="transmembrane region" description="Helical" evidence="5">
    <location>
        <begin position="399"/>
        <end position="421"/>
    </location>
</feature>